<dbReference type="EMBL" id="JBHSXS010000002">
    <property type="protein sequence ID" value="MFC6879042.1"/>
    <property type="molecule type" value="Genomic_DNA"/>
</dbReference>
<gene>
    <name evidence="3" type="ORF">ACFQKB_04610</name>
</gene>
<dbReference type="InterPro" id="IPR025164">
    <property type="entry name" value="Toastrack_DUF4097"/>
</dbReference>
<accession>A0ABW2CBP3</accession>
<dbReference type="RefSeq" id="WP_160823741.1">
    <property type="nucleotide sequence ID" value="NZ_JBHSXE010000001.1"/>
</dbReference>
<evidence type="ECO:0000259" key="2">
    <source>
        <dbReference type="Pfam" id="PF13349"/>
    </source>
</evidence>
<evidence type="ECO:0000313" key="3">
    <source>
        <dbReference type="EMBL" id="MFC6879042.1"/>
    </source>
</evidence>
<reference evidence="4" key="1">
    <citation type="journal article" date="2019" name="Int. J. Syst. Evol. Microbiol.">
        <title>The Global Catalogue of Microorganisms (GCM) 10K type strain sequencing project: providing services to taxonomists for standard genome sequencing and annotation.</title>
        <authorList>
            <consortium name="The Broad Institute Genomics Platform"/>
            <consortium name="The Broad Institute Genome Sequencing Center for Infectious Disease"/>
            <person name="Wu L."/>
            <person name="Ma J."/>
        </authorList>
    </citation>
    <scope>NUCLEOTIDE SEQUENCE [LARGE SCALE GENOMIC DNA]</scope>
    <source>
        <strain evidence="4">JCM 3369</strain>
    </source>
</reference>
<dbReference type="PROSITE" id="PS51257">
    <property type="entry name" value="PROKAR_LIPOPROTEIN"/>
    <property type="match status" value="1"/>
</dbReference>
<feature type="signal peptide" evidence="1">
    <location>
        <begin position="1"/>
        <end position="22"/>
    </location>
</feature>
<feature type="chain" id="PRO_5046321774" evidence="1">
    <location>
        <begin position="23"/>
        <end position="243"/>
    </location>
</feature>
<sequence length="243" mass="25094">MRQRAHVIAAATASVIGATAVAACDGGPRSTFEDDATVTQKITSVRLDGRSGGVTLRGEKGRAEVDLHRTVRYRGDRPKGQTHRVEDGVLVLRGCGDDCSVDYTVRLPAGLPVSGRTTSGGIRLSDVGEVSVRTTSGSISLNGVAGPVKAHTTNGEVKGRGLRGGRVQAETSNGTIDLVPATAMDVRAKTSNGGIVLAVPPGRYRVSAKTDNGDREIGVADDPAGDHTLDLTTGNGEITVKKS</sequence>
<evidence type="ECO:0000313" key="4">
    <source>
        <dbReference type="Proteomes" id="UP001596380"/>
    </source>
</evidence>
<organism evidence="3 4">
    <name type="scientific">Actinomadura yumaensis</name>
    <dbReference type="NCBI Taxonomy" id="111807"/>
    <lineage>
        <taxon>Bacteria</taxon>
        <taxon>Bacillati</taxon>
        <taxon>Actinomycetota</taxon>
        <taxon>Actinomycetes</taxon>
        <taxon>Streptosporangiales</taxon>
        <taxon>Thermomonosporaceae</taxon>
        <taxon>Actinomadura</taxon>
    </lineage>
</organism>
<keyword evidence="1" id="KW-0732">Signal</keyword>
<name>A0ABW2CBP3_9ACTN</name>
<dbReference type="Proteomes" id="UP001596380">
    <property type="component" value="Unassembled WGS sequence"/>
</dbReference>
<keyword evidence="4" id="KW-1185">Reference proteome</keyword>
<feature type="domain" description="DUF4097" evidence="2">
    <location>
        <begin position="117"/>
        <end position="240"/>
    </location>
</feature>
<comment type="caution">
    <text evidence="3">The sequence shown here is derived from an EMBL/GenBank/DDBJ whole genome shotgun (WGS) entry which is preliminary data.</text>
</comment>
<dbReference type="Pfam" id="PF13349">
    <property type="entry name" value="DUF4097"/>
    <property type="match status" value="1"/>
</dbReference>
<proteinExistence type="predicted"/>
<protein>
    <submittedName>
        <fullName evidence="3">DUF4097 domain-containing protein</fullName>
    </submittedName>
</protein>
<evidence type="ECO:0000256" key="1">
    <source>
        <dbReference type="SAM" id="SignalP"/>
    </source>
</evidence>